<feature type="repeat" description="WD" evidence="5">
    <location>
        <begin position="933"/>
        <end position="974"/>
    </location>
</feature>
<dbReference type="InterPro" id="IPR017441">
    <property type="entry name" value="Protein_kinase_ATP_BS"/>
</dbReference>
<feature type="region of interest" description="Disordered" evidence="7">
    <location>
        <begin position="210"/>
        <end position="271"/>
    </location>
</feature>
<evidence type="ECO:0000256" key="5">
    <source>
        <dbReference type="PROSITE-ProRule" id="PRU00221"/>
    </source>
</evidence>
<dbReference type="Proteomes" id="UP000008631">
    <property type="component" value="Chromosome"/>
</dbReference>
<keyword evidence="9" id="KW-0723">Serine/threonine-protein kinase</keyword>
<feature type="repeat" description="WD" evidence="5">
    <location>
        <begin position="1184"/>
        <end position="1225"/>
    </location>
</feature>
<dbReference type="InterPro" id="IPR000719">
    <property type="entry name" value="Prot_kinase_dom"/>
</dbReference>
<evidence type="ECO:0000256" key="3">
    <source>
        <dbReference type="ARBA" id="ARBA00022741"/>
    </source>
</evidence>
<dbReference type="OrthoDB" id="500858at2"/>
<keyword evidence="9" id="KW-0808">Transferase</keyword>
<dbReference type="Pfam" id="PF00400">
    <property type="entry name" value="WD40"/>
    <property type="match status" value="3"/>
</dbReference>
<dbReference type="InterPro" id="IPR015943">
    <property type="entry name" value="WD40/YVTN_repeat-like_dom_sf"/>
</dbReference>
<dbReference type="InterPro" id="IPR036322">
    <property type="entry name" value="WD40_repeat_dom_sf"/>
</dbReference>
<feature type="compositionally biased region" description="Low complexity" evidence="7">
    <location>
        <begin position="224"/>
        <end position="240"/>
    </location>
</feature>
<dbReference type="Gene3D" id="3.30.200.20">
    <property type="entry name" value="Phosphorylase Kinase, domain 1"/>
    <property type="match status" value="1"/>
</dbReference>
<reference key="1">
    <citation type="submission" date="2010-11" db="EMBL/GenBank/DDBJ databases">
        <title>The complete sequence of chromosome of Isophaera pallida ATCC 43644.</title>
        <authorList>
            <consortium name="US DOE Joint Genome Institute (JGI-PGF)"/>
            <person name="Lucas S."/>
            <person name="Copeland A."/>
            <person name="Lapidus A."/>
            <person name="Bruce D."/>
            <person name="Goodwin L."/>
            <person name="Pitluck S."/>
            <person name="Kyrpides N."/>
            <person name="Mavromatis K."/>
            <person name="Pagani I."/>
            <person name="Ivanova N."/>
            <person name="Saunders E."/>
            <person name="Brettin T."/>
            <person name="Detter J.C."/>
            <person name="Han C."/>
            <person name="Tapia R."/>
            <person name="Land M."/>
            <person name="Hauser L."/>
            <person name="Markowitz V."/>
            <person name="Cheng J.-F."/>
            <person name="Hugenholtz P."/>
            <person name="Woyke T."/>
            <person name="Wu D."/>
            <person name="Eisen J.A."/>
        </authorList>
    </citation>
    <scope>NUCLEOTIDE SEQUENCE</scope>
    <source>
        <strain>ATCC 43644</strain>
    </source>
</reference>
<dbReference type="EMBL" id="CP002353">
    <property type="protein sequence ID" value="ADV60695.1"/>
    <property type="molecule type" value="Genomic_DNA"/>
</dbReference>
<dbReference type="Pfam" id="PF00069">
    <property type="entry name" value="Pkinase"/>
    <property type="match status" value="1"/>
</dbReference>
<dbReference type="PROSITE" id="PS00678">
    <property type="entry name" value="WD_REPEATS_1"/>
    <property type="match status" value="1"/>
</dbReference>
<dbReference type="InterPro" id="IPR008271">
    <property type="entry name" value="Ser/Thr_kinase_AS"/>
</dbReference>
<dbReference type="STRING" id="575540.Isop_0098"/>
<dbReference type="InParanoid" id="E8R5F4"/>
<dbReference type="Gene3D" id="1.10.510.10">
    <property type="entry name" value="Transferase(Phosphotransferase) domain 1"/>
    <property type="match status" value="1"/>
</dbReference>
<keyword evidence="9" id="KW-0418">Kinase</keyword>
<dbReference type="SUPFAM" id="SSF56112">
    <property type="entry name" value="Protein kinase-like (PK-like)"/>
    <property type="match status" value="1"/>
</dbReference>
<dbReference type="KEGG" id="ipa:Isop_0098"/>
<keyword evidence="4 6" id="KW-0067">ATP-binding</keyword>
<organism evidence="9 10">
    <name type="scientific">Isosphaera pallida (strain ATCC 43644 / DSM 9630 / IS1B)</name>
    <dbReference type="NCBI Taxonomy" id="575540"/>
    <lineage>
        <taxon>Bacteria</taxon>
        <taxon>Pseudomonadati</taxon>
        <taxon>Planctomycetota</taxon>
        <taxon>Planctomycetia</taxon>
        <taxon>Isosphaerales</taxon>
        <taxon>Isosphaeraceae</taxon>
        <taxon>Isosphaera</taxon>
    </lineage>
</organism>
<feature type="repeat" description="WD" evidence="5">
    <location>
        <begin position="891"/>
        <end position="932"/>
    </location>
</feature>
<dbReference type="InterPro" id="IPR011009">
    <property type="entry name" value="Kinase-like_dom_sf"/>
</dbReference>
<dbReference type="Gene3D" id="2.130.10.10">
    <property type="entry name" value="YVTN repeat-like/Quinoprotein amine dehydrogenase"/>
    <property type="match status" value="4"/>
</dbReference>
<dbReference type="SMART" id="SM00220">
    <property type="entry name" value="S_TKc"/>
    <property type="match status" value="1"/>
</dbReference>
<evidence type="ECO:0000313" key="10">
    <source>
        <dbReference type="Proteomes" id="UP000008631"/>
    </source>
</evidence>
<dbReference type="CDD" id="cd14014">
    <property type="entry name" value="STKc_PknB_like"/>
    <property type="match status" value="1"/>
</dbReference>
<dbReference type="HOGENOM" id="CLU_005857_0_0_0"/>
<evidence type="ECO:0000256" key="6">
    <source>
        <dbReference type="PROSITE-ProRule" id="PRU10141"/>
    </source>
</evidence>
<dbReference type="RefSeq" id="WP_013562984.1">
    <property type="nucleotide sequence ID" value="NC_014962.1"/>
</dbReference>
<dbReference type="PANTHER" id="PTHR19848">
    <property type="entry name" value="WD40 REPEAT PROTEIN"/>
    <property type="match status" value="1"/>
</dbReference>
<sequence length="1391" mass="154849">MGNATHFEQVSLEFLERFRRGERPQISEYAQRFPEFAEEIQDRFPLLVARELFQGPGRFPCVESLPNASCPHPNDTLPKGHPLENGSGWPRETVPPAPTEREVERGRIGDYRIVGELGRGGMGIVYEAIDLKRGGAVALKTLWSSLDQRRRDRFLREAHAARTLRHPHIVPVEEIGEDHLGRPFYTMRIIRGPTLDLVLEELRNLAYGRTPESDRLTKSPANDSSHLGSHSNSSASSSGSTPHRSDDPSTLGLDNLLNPRKPAAPLSATSVAKARAQRRLDAREIARRLWNGELPVVENRHHPPDPDPRRHYFRAVAELTLQVAEALGYAHDHGIVHRDIKPSNLLIDHTGRVFIVDFGLAKLIEPAEDLEPLTKTHEMAGTLRYMSPERFDGIQDARCDVYALGITLYEFLTLRPAFEDETPHRLMERILHEDPPRPRQLDYRVPRDLETIVLAAIAKVPGDRYPNARRMAQDLRRFRDNQPIPTRRASTSRRVWRWFERHPVKGGLSVTLALIMIFGLIGFVHDWHDSIIKDAHIQTIEQSVLTQRRLNEETHRNWRRELRHARLQSYLGHVTAAHYALTGPLNDAASAREHLKRARALTSPNTQSGPIDPSLVIPGGFELGLLENFTQGHLFEVNHDQEKDLSPLCATFHPEGAILAIGYGHRYSHNPGRDQRHGVVTLVSATSGARYSDLGNLNASPTTLAFDRSGRRLAATLIDLVDPNQPTRIGIWEWEAVESGSHADRALAIVTTRPRRFYELADAGLPAGERFGATTLAFLHDDHTLVGPGKGGVVRFWNLLTGDLTRHPWARGGSIPARRFTVNPADGSVLAELSEGRLVQWIATRRVNAIRRRFGSIDGLARSPDGRRLAVAEGAVAHVIDLNRPDPILSLNGHARTIRALRFSPDGRRLATAGDDRSVRVWDTRTGETLAIHRGHVGMVVDLCFSPDGRSLASVGEEDHVKVWDATQPSEARLLPTGERERRLELWFWDAQRLATSSQGHPWSLWNLPSNRRLAEPAMPSIAYPAFPGRLVDANPKVGYLAAVAGSAPEERCSVILFETTQGHPLARLVGHTLPIRAVTLGPSGRRLVTSAFDRGQPHRGELFLWNLGAIVASTDEPRAPSSLAPLALPIDSGQVTALAFHPSGDLLAIARQRLESLEGVTRTSCQVGLVHLESTGPSVEWLPHPHSAQVAALAWTPDGNRLLSGDLEGDLHLHDLQRRSEVRVFHQPHGIECLDVDRDGLRVAIASREAVLLWHLDAERDSLTLPYPETLPGDYAFHPRARFSPDGHLLAAIDAKGNLVVWDGRPDPDGTLRQQRRDLFFAPLQRMRWHLDQARQGMNDLEWSRLLHHLGWVGRILTTPAIPSSPQPVAVAGVAPPAPLVPVPGDGRLR</sequence>
<protein>
    <submittedName>
        <fullName evidence="9">Serine/threonine protein kinase with WD40 repeats</fullName>
    </submittedName>
</protein>
<evidence type="ECO:0000256" key="1">
    <source>
        <dbReference type="ARBA" id="ARBA00022574"/>
    </source>
</evidence>
<keyword evidence="10" id="KW-1185">Reference proteome</keyword>
<gene>
    <name evidence="9" type="ordered locus">Isop_0098</name>
</gene>
<feature type="binding site" evidence="6">
    <location>
        <position position="140"/>
    </location>
    <ligand>
        <name>ATP</name>
        <dbReference type="ChEBI" id="CHEBI:30616"/>
    </ligand>
</feature>
<dbReference type="GO" id="GO:0005524">
    <property type="term" value="F:ATP binding"/>
    <property type="evidence" value="ECO:0007669"/>
    <property type="project" value="UniProtKB-UniRule"/>
</dbReference>
<feature type="region of interest" description="Disordered" evidence="7">
    <location>
        <begin position="72"/>
        <end position="102"/>
    </location>
</feature>
<evidence type="ECO:0000256" key="4">
    <source>
        <dbReference type="ARBA" id="ARBA00022840"/>
    </source>
</evidence>
<evidence type="ECO:0000313" key="9">
    <source>
        <dbReference type="EMBL" id="ADV60695.1"/>
    </source>
</evidence>
<dbReference type="eggNOG" id="COG0515">
    <property type="taxonomic scope" value="Bacteria"/>
</dbReference>
<feature type="domain" description="Protein kinase" evidence="8">
    <location>
        <begin position="111"/>
        <end position="479"/>
    </location>
</feature>
<dbReference type="InterPro" id="IPR019775">
    <property type="entry name" value="WD40_repeat_CS"/>
</dbReference>
<keyword evidence="1 5" id="KW-0853">WD repeat</keyword>
<reference evidence="9 10" key="2">
    <citation type="journal article" date="2011" name="Stand. Genomic Sci.">
        <title>Complete genome sequence of Isosphaera pallida type strain (IS1B).</title>
        <authorList>
            <consortium name="US DOE Joint Genome Institute (JGI-PGF)"/>
            <person name="Goker M."/>
            <person name="Cleland D."/>
            <person name="Saunders E."/>
            <person name="Lapidus A."/>
            <person name="Nolan M."/>
            <person name="Lucas S."/>
            <person name="Hammon N."/>
            <person name="Deshpande S."/>
            <person name="Cheng J.F."/>
            <person name="Tapia R."/>
            <person name="Han C."/>
            <person name="Goodwin L."/>
            <person name="Pitluck S."/>
            <person name="Liolios K."/>
            <person name="Pagani I."/>
            <person name="Ivanova N."/>
            <person name="Mavromatis K."/>
            <person name="Pati A."/>
            <person name="Chen A."/>
            <person name="Palaniappan K."/>
            <person name="Land M."/>
            <person name="Hauser L."/>
            <person name="Chang Y.J."/>
            <person name="Jeffries C.D."/>
            <person name="Detter J.C."/>
            <person name="Beck B."/>
            <person name="Woyke T."/>
            <person name="Bristow J."/>
            <person name="Eisen J.A."/>
            <person name="Markowitz V."/>
            <person name="Hugenholtz P."/>
            <person name="Kyrpides N.C."/>
            <person name="Klenk H.P."/>
        </authorList>
    </citation>
    <scope>NUCLEOTIDE SEQUENCE [LARGE SCALE GENOMIC DNA]</scope>
    <source>
        <strain evidence="10">ATCC 43644 / DSM 9630 / IS1B</strain>
    </source>
</reference>
<accession>E8R5F4</accession>
<evidence type="ECO:0000256" key="2">
    <source>
        <dbReference type="ARBA" id="ARBA00022737"/>
    </source>
</evidence>
<dbReference type="PROSITE" id="PS00107">
    <property type="entry name" value="PROTEIN_KINASE_ATP"/>
    <property type="match status" value="1"/>
</dbReference>
<dbReference type="SMART" id="SM00320">
    <property type="entry name" value="WD40"/>
    <property type="match status" value="6"/>
</dbReference>
<proteinExistence type="predicted"/>
<dbReference type="PROSITE" id="PS50294">
    <property type="entry name" value="WD_REPEATS_REGION"/>
    <property type="match status" value="2"/>
</dbReference>
<evidence type="ECO:0000259" key="8">
    <source>
        <dbReference type="PROSITE" id="PS50011"/>
    </source>
</evidence>
<dbReference type="GO" id="GO:0004674">
    <property type="term" value="F:protein serine/threonine kinase activity"/>
    <property type="evidence" value="ECO:0007669"/>
    <property type="project" value="UniProtKB-KW"/>
</dbReference>
<name>E8R5F4_ISOPI</name>
<dbReference type="PROSITE" id="PS50011">
    <property type="entry name" value="PROTEIN_KINASE_DOM"/>
    <property type="match status" value="1"/>
</dbReference>
<keyword evidence="3 6" id="KW-0547">Nucleotide-binding</keyword>
<keyword evidence="2" id="KW-0677">Repeat</keyword>
<dbReference type="PROSITE" id="PS00108">
    <property type="entry name" value="PROTEIN_KINASE_ST"/>
    <property type="match status" value="1"/>
</dbReference>
<dbReference type="SUPFAM" id="SSF50978">
    <property type="entry name" value="WD40 repeat-like"/>
    <property type="match status" value="2"/>
</dbReference>
<evidence type="ECO:0000256" key="7">
    <source>
        <dbReference type="SAM" id="MobiDB-lite"/>
    </source>
</evidence>
<dbReference type="eggNOG" id="COG2319">
    <property type="taxonomic scope" value="Bacteria"/>
</dbReference>
<dbReference type="PROSITE" id="PS50082">
    <property type="entry name" value="WD_REPEATS_2"/>
    <property type="match status" value="3"/>
</dbReference>
<dbReference type="PANTHER" id="PTHR19848:SF8">
    <property type="entry name" value="F-BOX AND WD REPEAT DOMAIN CONTAINING 7"/>
    <property type="match status" value="1"/>
</dbReference>
<dbReference type="InterPro" id="IPR001680">
    <property type="entry name" value="WD40_rpt"/>
</dbReference>